<evidence type="ECO:0000256" key="1">
    <source>
        <dbReference type="ARBA" id="ARBA00022723"/>
    </source>
</evidence>
<dbReference type="KEGG" id="epa:110231247"/>
<accession>A0A913WNZ5</accession>
<evidence type="ECO:0000256" key="2">
    <source>
        <dbReference type="ARBA" id="ARBA00022801"/>
    </source>
</evidence>
<dbReference type="OMA" id="NFSCFCL"/>
<dbReference type="PANTHER" id="PTHR47992">
    <property type="entry name" value="PROTEIN PHOSPHATASE"/>
    <property type="match status" value="1"/>
</dbReference>
<keyword evidence="2 4" id="KW-0378">Hydrolase</keyword>
<dbReference type="EnsemblMetazoa" id="XM_021036240.2">
    <property type="protein sequence ID" value="XP_020891899.1"/>
    <property type="gene ID" value="LOC110231247"/>
</dbReference>
<evidence type="ECO:0000313" key="7">
    <source>
        <dbReference type="Proteomes" id="UP000887567"/>
    </source>
</evidence>
<keyword evidence="1" id="KW-0479">Metal-binding</keyword>
<dbReference type="Proteomes" id="UP000887567">
    <property type="component" value="Unplaced"/>
</dbReference>
<dbReference type="SUPFAM" id="SSF81606">
    <property type="entry name" value="PP2C-like"/>
    <property type="match status" value="1"/>
</dbReference>
<organism evidence="6 7">
    <name type="scientific">Exaiptasia diaphana</name>
    <name type="common">Tropical sea anemone</name>
    <name type="synonym">Aiptasia pulchella</name>
    <dbReference type="NCBI Taxonomy" id="2652724"/>
    <lineage>
        <taxon>Eukaryota</taxon>
        <taxon>Metazoa</taxon>
        <taxon>Cnidaria</taxon>
        <taxon>Anthozoa</taxon>
        <taxon>Hexacorallia</taxon>
        <taxon>Actiniaria</taxon>
        <taxon>Aiptasiidae</taxon>
        <taxon>Exaiptasia</taxon>
    </lineage>
</organism>
<evidence type="ECO:0000256" key="3">
    <source>
        <dbReference type="ARBA" id="ARBA00022912"/>
    </source>
</evidence>
<dbReference type="SMART" id="SM00332">
    <property type="entry name" value="PP2Cc"/>
    <property type="match status" value="1"/>
</dbReference>
<feature type="domain" description="PPM-type phosphatase" evidence="5">
    <location>
        <begin position="53"/>
        <end position="347"/>
    </location>
</feature>
<dbReference type="FunFam" id="3.60.40.10:FF:000156">
    <property type="entry name" value="Integrin-linked kinase-associated serine/threonine phosphatase 2C"/>
    <property type="match status" value="1"/>
</dbReference>
<dbReference type="InterPro" id="IPR001932">
    <property type="entry name" value="PPM-type_phosphatase-like_dom"/>
</dbReference>
<dbReference type="PROSITE" id="PS01032">
    <property type="entry name" value="PPM_1"/>
    <property type="match status" value="1"/>
</dbReference>
<dbReference type="RefSeq" id="XP_020891899.1">
    <property type="nucleotide sequence ID" value="XM_021036240.2"/>
</dbReference>
<evidence type="ECO:0000259" key="5">
    <source>
        <dbReference type="PROSITE" id="PS51746"/>
    </source>
</evidence>
<dbReference type="CDD" id="cd00143">
    <property type="entry name" value="PP2Cc"/>
    <property type="match status" value="1"/>
</dbReference>
<dbReference type="InterPro" id="IPR036457">
    <property type="entry name" value="PPM-type-like_dom_sf"/>
</dbReference>
<dbReference type="OrthoDB" id="10264738at2759"/>
<proteinExistence type="inferred from homology"/>
<keyword evidence="7" id="KW-1185">Reference proteome</keyword>
<dbReference type="AlphaFoldDB" id="A0A913WNZ5"/>
<dbReference type="GO" id="GO:0046872">
    <property type="term" value="F:metal ion binding"/>
    <property type="evidence" value="ECO:0007669"/>
    <property type="project" value="UniProtKB-KW"/>
</dbReference>
<name>A0A913WNZ5_EXADI</name>
<comment type="similarity">
    <text evidence="4">Belongs to the PP2C family.</text>
</comment>
<evidence type="ECO:0000313" key="6">
    <source>
        <dbReference type="EnsemblMetazoa" id="XP_020891899.1"/>
    </source>
</evidence>
<dbReference type="GeneID" id="110231247"/>
<dbReference type="InterPro" id="IPR015655">
    <property type="entry name" value="PP2C"/>
</dbReference>
<dbReference type="PROSITE" id="PS51746">
    <property type="entry name" value="PPM_2"/>
    <property type="match status" value="1"/>
</dbReference>
<evidence type="ECO:0000256" key="4">
    <source>
        <dbReference type="RuleBase" id="RU003465"/>
    </source>
</evidence>
<sequence length="349" mass="38976">MQFSFFIEMRLIVCNEKIDQNGGQKVGSKRQGDAVDCREESKSKRSKDVKYKLRGFVAERKGEREDMQDAHVILDEFLSEVTPAQVSCNMSYYAVFDGHVGPRASQFAAKHLHENIKKKIAKVDCHQSDKEIKKCLVDAYSLTDEQFLIEASKETPTLRDGSTAVSVLVIDDVLYAANLGDSKALLCRYNQEGKTSVIPLTKDHSPSEYNERMRIQKAGGSVKDGRVQGILEVSRSFGDGRFKHCGVVSTPDIKRCTLTDNDRFLVLACDGLWKGFSVDAAVKYINNIINDESIICEKEIEENKGMIKDSAEMDPVLYRFQTACNRIASDAIRNGSSDNVTVMIVSITS</sequence>
<dbReference type="Pfam" id="PF00481">
    <property type="entry name" value="PP2C"/>
    <property type="match status" value="1"/>
</dbReference>
<keyword evidence="3 4" id="KW-0904">Protein phosphatase</keyword>
<dbReference type="InterPro" id="IPR000222">
    <property type="entry name" value="PP2C_BS"/>
</dbReference>
<reference evidence="6" key="1">
    <citation type="submission" date="2022-11" db="UniProtKB">
        <authorList>
            <consortium name="EnsemblMetazoa"/>
        </authorList>
    </citation>
    <scope>IDENTIFICATION</scope>
</reference>
<protein>
    <recommendedName>
        <fullName evidence="5">PPM-type phosphatase domain-containing protein</fullName>
    </recommendedName>
</protein>
<dbReference type="GO" id="GO:0004722">
    <property type="term" value="F:protein serine/threonine phosphatase activity"/>
    <property type="evidence" value="ECO:0007669"/>
    <property type="project" value="InterPro"/>
</dbReference>
<dbReference type="Gene3D" id="3.60.40.10">
    <property type="entry name" value="PPM-type phosphatase domain"/>
    <property type="match status" value="1"/>
</dbReference>